<dbReference type="PANTHER" id="PTHR37534:SF46">
    <property type="entry name" value="ZN(II)2CYS6 TRANSCRIPTION FACTOR (EUROFUNG)"/>
    <property type="match status" value="1"/>
</dbReference>
<dbReference type="Proteomes" id="UP000011761">
    <property type="component" value="Unassembled WGS sequence"/>
</dbReference>
<dbReference type="CDD" id="cd00067">
    <property type="entry name" value="GAL4"/>
    <property type="match status" value="1"/>
</dbReference>
<reference evidence="5 6" key="1">
    <citation type="journal article" date="2012" name="PLoS Pathog.">
        <title>Diverse lifestyles and strategies of plant pathogenesis encoded in the genomes of eighteen Dothideomycetes fungi.</title>
        <authorList>
            <person name="Ohm R.A."/>
            <person name="Feau N."/>
            <person name="Henrissat B."/>
            <person name="Schoch C.L."/>
            <person name="Horwitz B.A."/>
            <person name="Barry K.W."/>
            <person name="Condon B.J."/>
            <person name="Copeland A.C."/>
            <person name="Dhillon B."/>
            <person name="Glaser F."/>
            <person name="Hesse C.N."/>
            <person name="Kosti I."/>
            <person name="LaButti K."/>
            <person name="Lindquist E.A."/>
            <person name="Lucas S."/>
            <person name="Salamov A.A."/>
            <person name="Bradshaw R.E."/>
            <person name="Ciuffetti L."/>
            <person name="Hamelin R.C."/>
            <person name="Kema G.H.J."/>
            <person name="Lawrence C."/>
            <person name="Scott J.A."/>
            <person name="Spatafora J.W."/>
            <person name="Turgeon B.G."/>
            <person name="de Wit P.J.G.M."/>
            <person name="Zhong S."/>
            <person name="Goodwin S.B."/>
            <person name="Grigoriev I.V."/>
        </authorList>
    </citation>
    <scope>NUCLEOTIDE SEQUENCE [LARGE SCALE GENOMIC DNA]</scope>
    <source>
        <strain evidence="5 6">UAMH 10762</strain>
    </source>
</reference>
<dbReference type="Pfam" id="PF11951">
    <property type="entry name" value="Fungal_trans_2"/>
    <property type="match status" value="1"/>
</dbReference>
<name>M2N7Q8_BAUPA</name>
<gene>
    <name evidence="5" type="ORF">BAUCODRAFT_72261</name>
</gene>
<evidence type="ECO:0000256" key="3">
    <source>
        <dbReference type="SAM" id="MobiDB-lite"/>
    </source>
</evidence>
<evidence type="ECO:0000313" key="5">
    <source>
        <dbReference type="EMBL" id="EMC95104.1"/>
    </source>
</evidence>
<dbReference type="GO" id="GO:0000981">
    <property type="term" value="F:DNA-binding transcription factor activity, RNA polymerase II-specific"/>
    <property type="evidence" value="ECO:0007669"/>
    <property type="project" value="InterPro"/>
</dbReference>
<evidence type="ECO:0000256" key="2">
    <source>
        <dbReference type="ARBA" id="ARBA00023242"/>
    </source>
</evidence>
<evidence type="ECO:0000313" key="6">
    <source>
        <dbReference type="Proteomes" id="UP000011761"/>
    </source>
</evidence>
<dbReference type="InterPro" id="IPR036864">
    <property type="entry name" value="Zn2-C6_fun-type_DNA-bd_sf"/>
</dbReference>
<dbReference type="InterPro" id="IPR001138">
    <property type="entry name" value="Zn2Cys6_DnaBD"/>
</dbReference>
<dbReference type="InterPro" id="IPR021858">
    <property type="entry name" value="Fun_TF"/>
</dbReference>
<dbReference type="EMBL" id="KB445557">
    <property type="protein sequence ID" value="EMC95104.1"/>
    <property type="molecule type" value="Genomic_DNA"/>
</dbReference>
<dbReference type="SUPFAM" id="SSF57701">
    <property type="entry name" value="Zn2/Cys6 DNA-binding domain"/>
    <property type="match status" value="1"/>
</dbReference>
<dbReference type="Gene3D" id="4.10.240.10">
    <property type="entry name" value="Zn(2)-C6 fungal-type DNA-binding domain"/>
    <property type="match status" value="1"/>
</dbReference>
<dbReference type="AlphaFoldDB" id="M2N7Q8"/>
<comment type="subcellular location">
    <subcellularLocation>
        <location evidence="1">Nucleus</location>
    </subcellularLocation>
</comment>
<feature type="region of interest" description="Disordered" evidence="3">
    <location>
        <begin position="207"/>
        <end position="231"/>
    </location>
</feature>
<dbReference type="GO" id="GO:0005634">
    <property type="term" value="C:nucleus"/>
    <property type="evidence" value="ECO:0007669"/>
    <property type="project" value="UniProtKB-SubCell"/>
</dbReference>
<feature type="compositionally biased region" description="Basic residues" evidence="3">
    <location>
        <begin position="547"/>
        <end position="560"/>
    </location>
</feature>
<feature type="region of interest" description="Disordered" evidence="3">
    <location>
        <begin position="536"/>
        <end position="560"/>
    </location>
</feature>
<keyword evidence="2" id="KW-0539">Nucleus</keyword>
<dbReference type="GeneID" id="19116726"/>
<proteinExistence type="predicted"/>
<dbReference type="RefSeq" id="XP_007677552.1">
    <property type="nucleotide sequence ID" value="XM_007679362.1"/>
</dbReference>
<accession>M2N7Q8</accession>
<dbReference type="Pfam" id="PF00172">
    <property type="entry name" value="Zn_clus"/>
    <property type="match status" value="1"/>
</dbReference>
<dbReference type="PANTHER" id="PTHR37534">
    <property type="entry name" value="TRANSCRIPTIONAL ACTIVATOR PROTEIN UGA3"/>
    <property type="match status" value="1"/>
</dbReference>
<dbReference type="eggNOG" id="ENOG502S4AX">
    <property type="taxonomic scope" value="Eukaryota"/>
</dbReference>
<dbReference type="GO" id="GO:0008270">
    <property type="term" value="F:zinc ion binding"/>
    <property type="evidence" value="ECO:0007669"/>
    <property type="project" value="InterPro"/>
</dbReference>
<evidence type="ECO:0000259" key="4">
    <source>
        <dbReference type="PROSITE" id="PS50048"/>
    </source>
</evidence>
<dbReference type="PROSITE" id="PS50048">
    <property type="entry name" value="ZN2_CY6_FUNGAL_2"/>
    <property type="match status" value="1"/>
</dbReference>
<sequence>MTSNTALTPPIPGTEADDIAQPPPRKRRRRTTAGGATEDCFTCRKRSVQCDRKRPYCTQCLDIGKDCSGYKTTLTWGVGVASRGKLRGLHYPIANKNVDGNDTLPESEGATPSLPLTIPQPPSNWQSLSLHQSLPPRRSEYGRQNSFVLPPLHRLQTALGPPYRNPSVPNSGVSIESYAETEFHSPLEYPQTPGSVAFADQTRNPFADQPLGRVTSNPYTPATPPTDAYTDSAGFRRSSNAMDVSTMDPSQSQLSPMDAMFYSNADVALSDLDSFTASVEEMMEDEEQNSLALFDSRFSSPFFHLTPRLQSLLDHYDRCICPYLVAFDGPQNPYRKHILQLAVDNEGLQNAIAALATNNIRMRQKQPQQLGFVEELMDAQSPKDAQDSKQAMIEESMYKQISIDHLNVQLTERGAAHDDSVLATLLILCLFHVCDSGFSKFKTQLAGVQKLLSLRNPTIQSSFTGWVQMFFTWCDVITSTVNDREVQIKGEALDMLDFSANLGGLEQFSGCDGRLFKLIARLGRLNLLAQGRPVKDSNGIVRTPRTSAKRTTTRSGRRMRPSTKLLANKSLSPLDYEHIDGNGWGTPIISSDEDADGTADEGLAATTQDERREFWEDWHDLRNRLQAWQMDASVVPAAHDRTQIDAGYRDLDHINESFRYSALLYTERLASPVLPSSHPQFQTLVSQALYHITALSVTSCVNKFLLWPLFIIGTECVDEGHRNIIRTRCVEIQRESGFFNNLSGLEVLERVWREVGENTQGNEVEEVRVRRRDSEAGRRGARYGQAFRWRKAMDRADGEYIVI</sequence>
<dbReference type="OrthoDB" id="3431704at2759"/>
<evidence type="ECO:0000256" key="1">
    <source>
        <dbReference type="ARBA" id="ARBA00004123"/>
    </source>
</evidence>
<keyword evidence="6" id="KW-1185">Reference proteome</keyword>
<dbReference type="HOGENOM" id="CLU_012074_0_1_1"/>
<feature type="region of interest" description="Disordered" evidence="3">
    <location>
        <begin position="1"/>
        <end position="35"/>
    </location>
</feature>
<dbReference type="KEGG" id="bcom:BAUCODRAFT_72261"/>
<protein>
    <recommendedName>
        <fullName evidence="4">Zn(2)-C6 fungal-type domain-containing protein</fullName>
    </recommendedName>
</protein>
<dbReference type="OMA" id="FHMCDTG"/>
<organism evidence="5 6">
    <name type="scientific">Baudoinia panamericana (strain UAMH 10762)</name>
    <name type="common">Angels' share fungus</name>
    <name type="synonym">Baudoinia compniacensis (strain UAMH 10762)</name>
    <dbReference type="NCBI Taxonomy" id="717646"/>
    <lineage>
        <taxon>Eukaryota</taxon>
        <taxon>Fungi</taxon>
        <taxon>Dikarya</taxon>
        <taxon>Ascomycota</taxon>
        <taxon>Pezizomycotina</taxon>
        <taxon>Dothideomycetes</taxon>
        <taxon>Dothideomycetidae</taxon>
        <taxon>Mycosphaerellales</taxon>
        <taxon>Teratosphaeriaceae</taxon>
        <taxon>Baudoinia</taxon>
    </lineage>
</organism>
<feature type="domain" description="Zn(2)-C6 fungal-type" evidence="4">
    <location>
        <begin position="39"/>
        <end position="68"/>
    </location>
</feature>